<reference evidence="4" key="2">
    <citation type="journal article" date="2017" name="Nat. Plants">
        <title>The Aegilops tauschii genome reveals multiple impacts of transposons.</title>
        <authorList>
            <person name="Zhao G."/>
            <person name="Zou C."/>
            <person name="Li K."/>
            <person name="Wang K."/>
            <person name="Li T."/>
            <person name="Gao L."/>
            <person name="Zhang X."/>
            <person name="Wang H."/>
            <person name="Yang Z."/>
            <person name="Liu X."/>
            <person name="Jiang W."/>
            <person name="Mao L."/>
            <person name="Kong X."/>
            <person name="Jiao Y."/>
            <person name="Jia J."/>
        </authorList>
    </citation>
    <scope>NUCLEOTIDE SEQUENCE [LARGE SCALE GENOMIC DNA]</scope>
    <source>
        <strain evidence="4">cv. AL8/78</strain>
    </source>
</reference>
<evidence type="ECO:0000259" key="2">
    <source>
        <dbReference type="SMART" id="SM00195"/>
    </source>
</evidence>
<accession>A0A453PF90</accession>
<feature type="domain" description="Tyrosine-protein phosphatase" evidence="2">
    <location>
        <begin position="102"/>
        <end position="199"/>
    </location>
</feature>
<dbReference type="PANTHER" id="PTHR47244:SF2">
    <property type="entry name" value="OS02G0720300 PROTEIN"/>
    <property type="match status" value="1"/>
</dbReference>
<dbReference type="GO" id="GO:0009734">
    <property type="term" value="P:auxin-activated signaling pathway"/>
    <property type="evidence" value="ECO:0007669"/>
    <property type="project" value="InterPro"/>
</dbReference>
<reference evidence="3" key="4">
    <citation type="submission" date="2019-03" db="UniProtKB">
        <authorList>
            <consortium name="EnsemblPlants"/>
        </authorList>
    </citation>
    <scope>IDENTIFICATION</scope>
</reference>
<dbReference type="EnsemblPlants" id="AET6Gv20714900.1">
    <property type="protein sequence ID" value="AET6Gv20714900.1"/>
    <property type="gene ID" value="AET6Gv20714900"/>
</dbReference>
<feature type="region of interest" description="Disordered" evidence="1">
    <location>
        <begin position="1"/>
        <end position="64"/>
    </location>
</feature>
<dbReference type="GO" id="GO:0033549">
    <property type="term" value="F:MAP kinase phosphatase activity"/>
    <property type="evidence" value="ECO:0007669"/>
    <property type="project" value="InterPro"/>
</dbReference>
<dbReference type="Gene3D" id="3.90.190.10">
    <property type="entry name" value="Protein tyrosine phosphatase superfamily"/>
    <property type="match status" value="1"/>
</dbReference>
<dbReference type="InterPro" id="IPR000340">
    <property type="entry name" value="Dual-sp_phosphatase_cat-dom"/>
</dbReference>
<evidence type="ECO:0000313" key="4">
    <source>
        <dbReference type="Proteomes" id="UP000015105"/>
    </source>
</evidence>
<dbReference type="GO" id="GO:0005634">
    <property type="term" value="C:nucleus"/>
    <property type="evidence" value="ECO:0007669"/>
    <property type="project" value="TreeGrafter"/>
</dbReference>
<reference evidence="3" key="3">
    <citation type="journal article" date="2017" name="Nature">
        <title>Genome sequence of the progenitor of the wheat D genome Aegilops tauschii.</title>
        <authorList>
            <person name="Luo M.C."/>
            <person name="Gu Y.Q."/>
            <person name="Puiu D."/>
            <person name="Wang H."/>
            <person name="Twardziok S.O."/>
            <person name="Deal K.R."/>
            <person name="Huo N."/>
            <person name="Zhu T."/>
            <person name="Wang L."/>
            <person name="Wang Y."/>
            <person name="McGuire P.E."/>
            <person name="Liu S."/>
            <person name="Long H."/>
            <person name="Ramasamy R.K."/>
            <person name="Rodriguez J.C."/>
            <person name="Van S.L."/>
            <person name="Yuan L."/>
            <person name="Wang Z."/>
            <person name="Xia Z."/>
            <person name="Xiao L."/>
            <person name="Anderson O.D."/>
            <person name="Ouyang S."/>
            <person name="Liang Y."/>
            <person name="Zimin A.V."/>
            <person name="Pertea G."/>
            <person name="Qi P."/>
            <person name="Bennetzen J.L."/>
            <person name="Dai X."/>
            <person name="Dawson M.W."/>
            <person name="Muller H.G."/>
            <person name="Kugler K."/>
            <person name="Rivarola-Duarte L."/>
            <person name="Spannagl M."/>
            <person name="Mayer K.F.X."/>
            <person name="Lu F.H."/>
            <person name="Bevan M.W."/>
            <person name="Leroy P."/>
            <person name="Li P."/>
            <person name="You F.M."/>
            <person name="Sun Q."/>
            <person name="Liu Z."/>
            <person name="Lyons E."/>
            <person name="Wicker T."/>
            <person name="Salzberg S.L."/>
            <person name="Devos K.M."/>
            <person name="Dvorak J."/>
        </authorList>
    </citation>
    <scope>NUCLEOTIDE SEQUENCE [LARGE SCALE GENOMIC DNA]</scope>
    <source>
        <strain evidence="3">cv. AL8/78</strain>
    </source>
</reference>
<dbReference type="Proteomes" id="UP000015105">
    <property type="component" value="Chromosome 6D"/>
</dbReference>
<evidence type="ECO:0000313" key="3">
    <source>
        <dbReference type="EnsemblPlants" id="AET6Gv20714900.1"/>
    </source>
</evidence>
<dbReference type="GO" id="GO:0009738">
    <property type="term" value="P:abscisic acid-activated signaling pathway"/>
    <property type="evidence" value="ECO:0007669"/>
    <property type="project" value="InterPro"/>
</dbReference>
<dbReference type="AlphaFoldDB" id="A0A453PF90"/>
<sequence>GTKINRVATGPPLRFASLPPTQGQTKHPRRRGDPTPAASLPQIERRGAAAGGRREMRKRERENPCGVCGHYHKCEEGEICGVCGHRPAAADAVAPARVDSAFPSEVLKGFLFLGSYDNASRSEVLKTLNITHILNTVPDCHNLYRNSFTYHCLQDDKTLDFDGATQFLEQCERGASRVLVHCMSGKNRCLLVVSTIVIN</sequence>
<keyword evidence="4" id="KW-1185">Reference proteome</keyword>
<feature type="compositionally biased region" description="Basic and acidic residues" evidence="1">
    <location>
        <begin position="43"/>
        <end position="63"/>
    </location>
</feature>
<evidence type="ECO:0000256" key="1">
    <source>
        <dbReference type="SAM" id="MobiDB-lite"/>
    </source>
</evidence>
<dbReference type="SMART" id="SM00195">
    <property type="entry name" value="DSPc"/>
    <property type="match status" value="1"/>
</dbReference>
<dbReference type="SUPFAM" id="SSF52799">
    <property type="entry name" value="(Phosphotyrosine protein) phosphatases II"/>
    <property type="match status" value="1"/>
</dbReference>
<dbReference type="PANTHER" id="PTHR47244">
    <property type="entry name" value="PROTEIN-TYROSINE-PHOSPHATASE IBR5"/>
    <property type="match status" value="1"/>
</dbReference>
<reference evidence="3" key="5">
    <citation type="journal article" date="2021" name="G3 (Bethesda)">
        <title>Aegilops tauschii genome assembly Aet v5.0 features greater sequence contiguity and improved annotation.</title>
        <authorList>
            <person name="Wang L."/>
            <person name="Zhu T."/>
            <person name="Rodriguez J.C."/>
            <person name="Deal K.R."/>
            <person name="Dubcovsky J."/>
            <person name="McGuire P.E."/>
            <person name="Lux T."/>
            <person name="Spannagl M."/>
            <person name="Mayer K.F.X."/>
            <person name="Baldrich P."/>
            <person name="Meyers B.C."/>
            <person name="Huo N."/>
            <person name="Gu Y.Q."/>
            <person name="Zhou H."/>
            <person name="Devos K.M."/>
            <person name="Bennetzen J.L."/>
            <person name="Unver T."/>
            <person name="Budak H."/>
            <person name="Gulick P.J."/>
            <person name="Galiba G."/>
            <person name="Kalapos B."/>
            <person name="Nelson D.R."/>
            <person name="Li P."/>
            <person name="You F.M."/>
            <person name="Luo M.C."/>
            <person name="Dvorak J."/>
        </authorList>
    </citation>
    <scope>NUCLEOTIDE SEQUENCE [LARGE SCALE GENOMIC DNA]</scope>
    <source>
        <strain evidence="3">cv. AL8/78</strain>
    </source>
</reference>
<dbReference type="InterPro" id="IPR029021">
    <property type="entry name" value="Prot-tyrosine_phosphatase-like"/>
</dbReference>
<dbReference type="Gramene" id="AET6Gv20714900.1">
    <property type="protein sequence ID" value="AET6Gv20714900.1"/>
    <property type="gene ID" value="AET6Gv20714900"/>
</dbReference>
<dbReference type="InterPro" id="IPR044212">
    <property type="entry name" value="IBR5-like"/>
</dbReference>
<dbReference type="InterPro" id="IPR020422">
    <property type="entry name" value="TYR_PHOSPHATASE_DUAL_dom"/>
</dbReference>
<reference evidence="4" key="1">
    <citation type="journal article" date="2014" name="Science">
        <title>Ancient hybridizations among the ancestral genomes of bread wheat.</title>
        <authorList>
            <consortium name="International Wheat Genome Sequencing Consortium,"/>
            <person name="Marcussen T."/>
            <person name="Sandve S.R."/>
            <person name="Heier L."/>
            <person name="Spannagl M."/>
            <person name="Pfeifer M."/>
            <person name="Jakobsen K.S."/>
            <person name="Wulff B.B."/>
            <person name="Steuernagel B."/>
            <person name="Mayer K.F."/>
            <person name="Olsen O.A."/>
        </authorList>
    </citation>
    <scope>NUCLEOTIDE SEQUENCE [LARGE SCALE GENOMIC DNA]</scope>
    <source>
        <strain evidence="4">cv. AL8/78</strain>
    </source>
</reference>
<dbReference type="Pfam" id="PF00782">
    <property type="entry name" value="DSPc"/>
    <property type="match status" value="1"/>
</dbReference>
<protein>
    <recommendedName>
        <fullName evidence="2">Tyrosine-protein phosphatase domain-containing protein</fullName>
    </recommendedName>
</protein>
<proteinExistence type="predicted"/>
<name>A0A453PF90_AEGTS</name>
<organism evidence="3 4">
    <name type="scientific">Aegilops tauschii subsp. strangulata</name>
    <name type="common">Goatgrass</name>
    <dbReference type="NCBI Taxonomy" id="200361"/>
    <lineage>
        <taxon>Eukaryota</taxon>
        <taxon>Viridiplantae</taxon>
        <taxon>Streptophyta</taxon>
        <taxon>Embryophyta</taxon>
        <taxon>Tracheophyta</taxon>
        <taxon>Spermatophyta</taxon>
        <taxon>Magnoliopsida</taxon>
        <taxon>Liliopsida</taxon>
        <taxon>Poales</taxon>
        <taxon>Poaceae</taxon>
        <taxon>BOP clade</taxon>
        <taxon>Pooideae</taxon>
        <taxon>Triticodae</taxon>
        <taxon>Triticeae</taxon>
        <taxon>Triticinae</taxon>
        <taxon>Aegilops</taxon>
    </lineage>
</organism>